<evidence type="ECO:0000313" key="2">
    <source>
        <dbReference type="Proteomes" id="UP000324897"/>
    </source>
</evidence>
<gene>
    <name evidence="1" type="ORF">EJB05_02968</name>
</gene>
<comment type="caution">
    <text evidence="1">The sequence shown here is derived from an EMBL/GenBank/DDBJ whole genome shotgun (WGS) entry which is preliminary data.</text>
</comment>
<dbReference type="Gramene" id="TVU51533">
    <property type="protein sequence ID" value="TVU51533"/>
    <property type="gene ID" value="EJB05_02968"/>
</dbReference>
<keyword evidence="2" id="KW-1185">Reference proteome</keyword>
<evidence type="ECO:0000313" key="1">
    <source>
        <dbReference type="EMBL" id="TVU51533.1"/>
    </source>
</evidence>
<protein>
    <submittedName>
        <fullName evidence="1">Uncharacterized protein</fullName>
    </submittedName>
</protein>
<dbReference type="Proteomes" id="UP000324897">
    <property type="component" value="Chromosome 6"/>
</dbReference>
<dbReference type="AlphaFoldDB" id="A0A5J9WTX6"/>
<name>A0A5J9WTX6_9POAL</name>
<organism evidence="1 2">
    <name type="scientific">Eragrostis curvula</name>
    <name type="common">weeping love grass</name>
    <dbReference type="NCBI Taxonomy" id="38414"/>
    <lineage>
        <taxon>Eukaryota</taxon>
        <taxon>Viridiplantae</taxon>
        <taxon>Streptophyta</taxon>
        <taxon>Embryophyta</taxon>
        <taxon>Tracheophyta</taxon>
        <taxon>Spermatophyta</taxon>
        <taxon>Magnoliopsida</taxon>
        <taxon>Liliopsida</taxon>
        <taxon>Poales</taxon>
        <taxon>Poaceae</taxon>
        <taxon>PACMAD clade</taxon>
        <taxon>Chloridoideae</taxon>
        <taxon>Eragrostideae</taxon>
        <taxon>Eragrostidinae</taxon>
        <taxon>Eragrostis</taxon>
    </lineage>
</organism>
<accession>A0A5J9WTX6</accession>
<sequence length="131" mass="14788">MFDDMDAPTVVKEIQETMDVDDPEISFKNLIDCRLNIEYNSATKRHNMSAVVQTLVTVEDETRAVAKLKLNVIYDSMIILYGVTEAMVNAKVETSKTIWKAINPLPLEHACTVALVRSQQAQMSIGNELQW</sequence>
<dbReference type="EMBL" id="RWGY01000002">
    <property type="protein sequence ID" value="TVU51533.1"/>
    <property type="molecule type" value="Genomic_DNA"/>
</dbReference>
<feature type="non-terminal residue" evidence="1">
    <location>
        <position position="1"/>
    </location>
</feature>
<proteinExistence type="predicted"/>
<reference evidence="1 2" key="1">
    <citation type="journal article" date="2019" name="Sci. Rep.">
        <title>A high-quality genome of Eragrostis curvula grass provides insights into Poaceae evolution and supports new strategies to enhance forage quality.</title>
        <authorList>
            <person name="Carballo J."/>
            <person name="Santos B.A.C.M."/>
            <person name="Zappacosta D."/>
            <person name="Garbus I."/>
            <person name="Selva J.P."/>
            <person name="Gallo C.A."/>
            <person name="Diaz A."/>
            <person name="Albertini E."/>
            <person name="Caccamo M."/>
            <person name="Echenique V."/>
        </authorList>
    </citation>
    <scope>NUCLEOTIDE SEQUENCE [LARGE SCALE GENOMIC DNA]</scope>
    <source>
        <strain evidence="2">cv. Victoria</strain>
        <tissue evidence="1">Leaf</tissue>
    </source>
</reference>